<comment type="caution">
    <text evidence="1">The sequence shown here is derived from an EMBL/GenBank/DDBJ whole genome shotgun (WGS) entry which is preliminary data.</text>
</comment>
<dbReference type="OrthoDB" id="10516891at2759"/>
<dbReference type="EMBL" id="JOJR01001188">
    <property type="protein sequence ID" value="RCN31944.1"/>
    <property type="molecule type" value="Genomic_DNA"/>
</dbReference>
<proteinExistence type="predicted"/>
<accession>A0A368FIA1</accession>
<dbReference type="AlphaFoldDB" id="A0A368FIA1"/>
<evidence type="ECO:0000313" key="2">
    <source>
        <dbReference type="Proteomes" id="UP000252519"/>
    </source>
</evidence>
<dbReference type="Proteomes" id="UP000252519">
    <property type="component" value="Unassembled WGS sequence"/>
</dbReference>
<protein>
    <submittedName>
        <fullName evidence="1">Uncharacterized protein</fullName>
    </submittedName>
</protein>
<evidence type="ECO:0000313" key="1">
    <source>
        <dbReference type="EMBL" id="RCN31944.1"/>
    </source>
</evidence>
<gene>
    <name evidence="1" type="ORF">ANCCAN_22265</name>
</gene>
<sequence length="99" mass="10841">NHYFQNGCAPPIPPHIAGALTDYEDFDSDSESTSVEGISEMEEVVPIEPDPHPDYDHAGLIPAHASDALGDVTVEVARASISYDEGLKKYRCYVLYCAR</sequence>
<organism evidence="1 2">
    <name type="scientific">Ancylostoma caninum</name>
    <name type="common">Dog hookworm</name>
    <dbReference type="NCBI Taxonomy" id="29170"/>
    <lineage>
        <taxon>Eukaryota</taxon>
        <taxon>Metazoa</taxon>
        <taxon>Ecdysozoa</taxon>
        <taxon>Nematoda</taxon>
        <taxon>Chromadorea</taxon>
        <taxon>Rhabditida</taxon>
        <taxon>Rhabditina</taxon>
        <taxon>Rhabditomorpha</taxon>
        <taxon>Strongyloidea</taxon>
        <taxon>Ancylostomatidae</taxon>
        <taxon>Ancylostomatinae</taxon>
        <taxon>Ancylostoma</taxon>
    </lineage>
</organism>
<name>A0A368FIA1_ANCCA</name>
<keyword evidence="2" id="KW-1185">Reference proteome</keyword>
<feature type="non-terminal residue" evidence="1">
    <location>
        <position position="1"/>
    </location>
</feature>
<reference evidence="1 2" key="1">
    <citation type="submission" date="2014-10" db="EMBL/GenBank/DDBJ databases">
        <title>Draft genome of the hookworm Ancylostoma caninum.</title>
        <authorList>
            <person name="Mitreva M."/>
        </authorList>
    </citation>
    <scope>NUCLEOTIDE SEQUENCE [LARGE SCALE GENOMIC DNA]</scope>
    <source>
        <strain evidence="1 2">Baltimore</strain>
    </source>
</reference>